<keyword evidence="1" id="KW-1133">Transmembrane helix</keyword>
<feature type="transmembrane region" description="Helical" evidence="1">
    <location>
        <begin position="47"/>
        <end position="66"/>
    </location>
</feature>
<evidence type="ECO:0000313" key="3">
    <source>
        <dbReference type="Proteomes" id="UP001316803"/>
    </source>
</evidence>
<evidence type="ECO:0000313" key="2">
    <source>
        <dbReference type="EMBL" id="KAK5955657.1"/>
    </source>
</evidence>
<feature type="transmembrane region" description="Helical" evidence="1">
    <location>
        <begin position="21"/>
        <end position="41"/>
    </location>
</feature>
<comment type="caution">
    <text evidence="2">The sequence shown here is derived from an EMBL/GenBank/DDBJ whole genome shotgun (WGS) entry which is preliminary data.</text>
</comment>
<dbReference type="PANTHER" id="PTHR41390:SF1">
    <property type="entry name" value="NADH-UBIQUINONE OXIDOREDUCTASE 213 KDA SUBUNIT"/>
    <property type="match status" value="1"/>
</dbReference>
<gene>
    <name evidence="2" type="ORF">OHC33_003298</name>
</gene>
<reference evidence="2 3" key="1">
    <citation type="submission" date="2022-12" db="EMBL/GenBank/DDBJ databases">
        <title>Genomic features and morphological characterization of a novel Knufia sp. strain isolated from spacecraft assembly facility.</title>
        <authorList>
            <person name="Teixeira M."/>
            <person name="Chander A.M."/>
            <person name="Stajich J.E."/>
            <person name="Venkateswaran K."/>
        </authorList>
    </citation>
    <scope>NUCLEOTIDE SEQUENCE [LARGE SCALE GENOMIC DNA]</scope>
    <source>
        <strain evidence="2 3">FJI-L2-BK-P2</strain>
    </source>
</reference>
<proteinExistence type="predicted"/>
<name>A0AAN8IQ44_9EURO</name>
<sequence>MSTHTPRAAQSNANAIFISSAYFGGGAAALGGTFAAFYATVKGRNTVLWTGAAGAQCFVLGSTFWFSRTVLRNNALEAHPLSPKEELMYSSLAGSFAGMAGGALRGRGNIIPGAIVVGLMGLGGQASYTVFEHMAEKPADSRPLLDRLSSSKWWPLKSISDADYEKELSERVIGLEAEMAMIDERITALKQEFPRSSDTP</sequence>
<dbReference type="AlphaFoldDB" id="A0AAN8IQ44"/>
<evidence type="ECO:0000256" key="1">
    <source>
        <dbReference type="SAM" id="Phobius"/>
    </source>
</evidence>
<accession>A0AAN8IQ44</accession>
<keyword evidence="1" id="KW-0472">Membrane</keyword>
<dbReference type="PANTHER" id="PTHR41390">
    <property type="entry name" value="CHROMOSOME 7, WHOLE GENOME SHOTGUN SEQUENCE"/>
    <property type="match status" value="1"/>
</dbReference>
<keyword evidence="1" id="KW-0812">Transmembrane</keyword>
<organism evidence="2 3">
    <name type="scientific">Knufia fluminis</name>
    <dbReference type="NCBI Taxonomy" id="191047"/>
    <lineage>
        <taxon>Eukaryota</taxon>
        <taxon>Fungi</taxon>
        <taxon>Dikarya</taxon>
        <taxon>Ascomycota</taxon>
        <taxon>Pezizomycotina</taxon>
        <taxon>Eurotiomycetes</taxon>
        <taxon>Chaetothyriomycetidae</taxon>
        <taxon>Chaetothyriales</taxon>
        <taxon>Trichomeriaceae</taxon>
        <taxon>Knufia</taxon>
    </lineage>
</organism>
<keyword evidence="3" id="KW-1185">Reference proteome</keyword>
<dbReference type="Proteomes" id="UP001316803">
    <property type="component" value="Unassembled WGS sequence"/>
</dbReference>
<protein>
    <submittedName>
        <fullName evidence="2">Uncharacterized protein</fullName>
    </submittedName>
</protein>
<dbReference type="EMBL" id="JAKLMC020000006">
    <property type="protein sequence ID" value="KAK5955657.1"/>
    <property type="molecule type" value="Genomic_DNA"/>
</dbReference>